<name>A0ABR2MGM7_9ASPA</name>
<feature type="region of interest" description="Disordered" evidence="2">
    <location>
        <begin position="137"/>
        <end position="171"/>
    </location>
</feature>
<feature type="compositionally biased region" description="Basic and acidic residues" evidence="2">
    <location>
        <begin position="153"/>
        <end position="166"/>
    </location>
</feature>
<evidence type="ECO:0000313" key="5">
    <source>
        <dbReference type="Proteomes" id="UP001412067"/>
    </source>
</evidence>
<comment type="caution">
    <text evidence="4">The sequence shown here is derived from an EMBL/GenBank/DDBJ whole genome shotgun (WGS) entry which is preliminary data.</text>
</comment>
<feature type="transmembrane region" description="Helical" evidence="3">
    <location>
        <begin position="181"/>
        <end position="203"/>
    </location>
</feature>
<evidence type="ECO:0000313" key="4">
    <source>
        <dbReference type="EMBL" id="KAK8963150.1"/>
    </source>
</evidence>
<protein>
    <submittedName>
        <fullName evidence="4">Plastid division protein PDV2</fullName>
    </submittedName>
</protein>
<reference evidence="4 5" key="1">
    <citation type="journal article" date="2022" name="Nat. Plants">
        <title>Genomes of leafy and leafless Platanthera orchids illuminate the evolution of mycoheterotrophy.</title>
        <authorList>
            <person name="Li M.H."/>
            <person name="Liu K.W."/>
            <person name="Li Z."/>
            <person name="Lu H.C."/>
            <person name="Ye Q.L."/>
            <person name="Zhang D."/>
            <person name="Wang J.Y."/>
            <person name="Li Y.F."/>
            <person name="Zhong Z.M."/>
            <person name="Liu X."/>
            <person name="Yu X."/>
            <person name="Liu D.K."/>
            <person name="Tu X.D."/>
            <person name="Liu B."/>
            <person name="Hao Y."/>
            <person name="Liao X.Y."/>
            <person name="Jiang Y.T."/>
            <person name="Sun W.H."/>
            <person name="Chen J."/>
            <person name="Chen Y.Q."/>
            <person name="Ai Y."/>
            <person name="Zhai J.W."/>
            <person name="Wu S.S."/>
            <person name="Zhou Z."/>
            <person name="Hsiao Y.Y."/>
            <person name="Wu W.L."/>
            <person name="Chen Y.Y."/>
            <person name="Lin Y.F."/>
            <person name="Hsu J.L."/>
            <person name="Li C.Y."/>
            <person name="Wang Z.W."/>
            <person name="Zhao X."/>
            <person name="Zhong W.Y."/>
            <person name="Ma X.K."/>
            <person name="Ma L."/>
            <person name="Huang J."/>
            <person name="Chen G.Z."/>
            <person name="Huang M.Z."/>
            <person name="Huang L."/>
            <person name="Peng D.H."/>
            <person name="Luo Y.B."/>
            <person name="Zou S.Q."/>
            <person name="Chen S.P."/>
            <person name="Lan S."/>
            <person name="Tsai W.C."/>
            <person name="Van de Peer Y."/>
            <person name="Liu Z.J."/>
        </authorList>
    </citation>
    <scope>NUCLEOTIDE SEQUENCE [LARGE SCALE GENOMIC DNA]</scope>
    <source>
        <strain evidence="4">Lor288</strain>
    </source>
</reference>
<organism evidence="4 5">
    <name type="scientific">Platanthera guangdongensis</name>
    <dbReference type="NCBI Taxonomy" id="2320717"/>
    <lineage>
        <taxon>Eukaryota</taxon>
        <taxon>Viridiplantae</taxon>
        <taxon>Streptophyta</taxon>
        <taxon>Embryophyta</taxon>
        <taxon>Tracheophyta</taxon>
        <taxon>Spermatophyta</taxon>
        <taxon>Magnoliopsida</taxon>
        <taxon>Liliopsida</taxon>
        <taxon>Asparagales</taxon>
        <taxon>Orchidaceae</taxon>
        <taxon>Orchidoideae</taxon>
        <taxon>Orchideae</taxon>
        <taxon>Orchidinae</taxon>
        <taxon>Platanthera</taxon>
    </lineage>
</organism>
<dbReference type="InterPro" id="IPR038939">
    <property type="entry name" value="PDV1/PDV2"/>
</dbReference>
<dbReference type="EMBL" id="JBBWWR010000007">
    <property type="protein sequence ID" value="KAK8963150.1"/>
    <property type="molecule type" value="Genomic_DNA"/>
</dbReference>
<sequence>MERRMEGDDKVELTLHRAANPRVKIIDAIVSGAGKGAEAMVDKERAYILSGIQEALKSLERDLTSLKVLHQQQNDEREAALAKVDRSRQKLLIKLEEYKGDDLELVHKVAAIASETDPTILPELFMVNDDKYTHSHFHSNNKLSKNVHTVDPAPKDSTENESRQDHLSQSAGQSKRAVARFVLGLIAKSAIGFVGIVSALSLAGFKPEIRRRDAVINLLGPFPETASKERGESNRCPPGKVVVIDDGKKVRRLVKERVEIPFGSHYDSINFGFG</sequence>
<keyword evidence="5" id="KW-1185">Reference proteome</keyword>
<keyword evidence="3" id="KW-1133">Transmembrane helix</keyword>
<dbReference type="PANTHER" id="PTHR33600:SF3">
    <property type="entry name" value="PLASTID DIVISION PROTEIN PDV2"/>
    <property type="match status" value="1"/>
</dbReference>
<proteinExistence type="predicted"/>
<keyword evidence="3" id="KW-0812">Transmembrane</keyword>
<gene>
    <name evidence="4" type="primary">PDV2</name>
    <name evidence="4" type="ORF">KSP40_PGU007589</name>
</gene>
<evidence type="ECO:0000256" key="1">
    <source>
        <dbReference type="SAM" id="Coils"/>
    </source>
</evidence>
<evidence type="ECO:0000256" key="2">
    <source>
        <dbReference type="SAM" id="MobiDB-lite"/>
    </source>
</evidence>
<evidence type="ECO:0000256" key="3">
    <source>
        <dbReference type="SAM" id="Phobius"/>
    </source>
</evidence>
<keyword evidence="1" id="KW-0175">Coiled coil</keyword>
<dbReference type="Proteomes" id="UP001412067">
    <property type="component" value="Unassembled WGS sequence"/>
</dbReference>
<keyword evidence="3" id="KW-0472">Membrane</keyword>
<feature type="coiled-coil region" evidence="1">
    <location>
        <begin position="49"/>
        <end position="90"/>
    </location>
</feature>
<dbReference type="PANTHER" id="PTHR33600">
    <property type="entry name" value="PLASTID DIVISION PROTEIN PDV2"/>
    <property type="match status" value="1"/>
</dbReference>
<accession>A0ABR2MGM7</accession>